<comment type="caution">
    <text evidence="1">The sequence shown here is derived from an EMBL/GenBank/DDBJ whole genome shotgun (WGS) entry which is preliminary data.</text>
</comment>
<evidence type="ECO:0008006" key="3">
    <source>
        <dbReference type="Google" id="ProtNLM"/>
    </source>
</evidence>
<protein>
    <recommendedName>
        <fullName evidence="3">GAF domain-containing protein</fullName>
    </recommendedName>
</protein>
<sequence>MNYQHKFDLVEAERCRVANDLYQALALYDQAIAGASYTQEAALANELAARFYLAWGKAKIAAGYLQEAYYSYARWGAKAKVIHLEQHYPQLLGFAIAEASGITTIAPKIVQATALNTITSATTSKSHWLDFSATLKAAQAISTEIEFDKLLATLMKIVVASAGAQTGYLILQQGKEWFVRAQTHLEAVKTVEIPIEQTSNLPQSLIYSVAKTNKVAIFENLSTCGQFESDRYITLQRPISALCMPISLQSKLIGIHREQFDGGSLYVRSHRNAPVPH</sequence>
<dbReference type="Gene3D" id="3.30.450.40">
    <property type="match status" value="1"/>
</dbReference>
<gene>
    <name evidence="1" type="ORF">DCF15_11905</name>
</gene>
<dbReference type="EMBL" id="QBMP01000116">
    <property type="protein sequence ID" value="PZO54401.1"/>
    <property type="molecule type" value="Genomic_DNA"/>
</dbReference>
<proteinExistence type="predicted"/>
<evidence type="ECO:0000313" key="1">
    <source>
        <dbReference type="EMBL" id="PZO54401.1"/>
    </source>
</evidence>
<dbReference type="PANTHER" id="PTHR43642">
    <property type="entry name" value="HYBRID SIGNAL TRANSDUCTION HISTIDINE KINASE G"/>
    <property type="match status" value="1"/>
</dbReference>
<evidence type="ECO:0000313" key="2">
    <source>
        <dbReference type="Proteomes" id="UP000249794"/>
    </source>
</evidence>
<dbReference type="InterPro" id="IPR029016">
    <property type="entry name" value="GAF-like_dom_sf"/>
</dbReference>
<dbReference type="AlphaFoldDB" id="A0A2W4Z6F3"/>
<accession>A0A2W4Z6F3</accession>
<reference evidence="2" key="1">
    <citation type="submission" date="2018-04" db="EMBL/GenBank/DDBJ databases">
        <authorList>
            <person name="Cornet L."/>
        </authorList>
    </citation>
    <scope>NUCLEOTIDE SEQUENCE [LARGE SCALE GENOMIC DNA]</scope>
</reference>
<dbReference type="InterPro" id="IPR053159">
    <property type="entry name" value="Hybrid_Histidine_Kinase"/>
</dbReference>
<dbReference type="Proteomes" id="UP000249794">
    <property type="component" value="Unassembled WGS sequence"/>
</dbReference>
<dbReference type="SUPFAM" id="SSF55781">
    <property type="entry name" value="GAF domain-like"/>
    <property type="match status" value="1"/>
</dbReference>
<reference evidence="1 2" key="2">
    <citation type="submission" date="2018-06" db="EMBL/GenBank/DDBJ databases">
        <title>Metagenomic assembly of (sub)arctic Cyanobacteria and their associated microbiome from non-axenic cultures.</title>
        <authorList>
            <person name="Baurain D."/>
        </authorList>
    </citation>
    <scope>NUCLEOTIDE SEQUENCE [LARGE SCALE GENOMIC DNA]</scope>
    <source>
        <strain evidence="1">ULC027bin1</strain>
    </source>
</reference>
<dbReference type="PANTHER" id="PTHR43642:SF1">
    <property type="entry name" value="HYBRID SIGNAL TRANSDUCTION HISTIDINE KINASE G"/>
    <property type="match status" value="1"/>
</dbReference>
<name>A0A2W4Z6F3_9CYAN</name>
<organism evidence="1 2">
    <name type="scientific">Phormidesmis priestleyi</name>
    <dbReference type="NCBI Taxonomy" id="268141"/>
    <lineage>
        <taxon>Bacteria</taxon>
        <taxon>Bacillati</taxon>
        <taxon>Cyanobacteriota</taxon>
        <taxon>Cyanophyceae</taxon>
        <taxon>Leptolyngbyales</taxon>
        <taxon>Leptolyngbyaceae</taxon>
        <taxon>Phormidesmis</taxon>
    </lineage>
</organism>